<dbReference type="Pfam" id="PF12697">
    <property type="entry name" value="Abhydrolase_6"/>
    <property type="match status" value="1"/>
</dbReference>
<dbReference type="InterPro" id="IPR029058">
    <property type="entry name" value="AB_hydrolase_fold"/>
</dbReference>
<dbReference type="OrthoDB" id="294702at2759"/>
<feature type="domain" description="AB hydrolase-1" evidence="1">
    <location>
        <begin position="48"/>
        <end position="305"/>
    </location>
</feature>
<dbReference type="Proteomes" id="UP000014074">
    <property type="component" value="Unassembled WGS sequence"/>
</dbReference>
<dbReference type="InterPro" id="IPR000073">
    <property type="entry name" value="AB_hydrolase_1"/>
</dbReference>
<accession>R8BVX5</accession>
<dbReference type="HOGENOM" id="CLU_020336_9_1_1"/>
<dbReference type="PANTHER" id="PTHR43798">
    <property type="entry name" value="MONOACYLGLYCEROL LIPASE"/>
    <property type="match status" value="1"/>
</dbReference>
<dbReference type="KEGG" id="tmn:UCRPA7_1009"/>
<protein>
    <submittedName>
        <fullName evidence="2">Putative alpha beta protein</fullName>
    </submittedName>
</protein>
<sequence length="320" mass="35031">MVPTEAHTLDWNSDEGSGFVSIHGRDIFVSVRGPPRRPGQPVVICEAGRGCTSYIWSAVQLQAGKFVRIFAYDRAGMGRSQPGPSPRKAAVAAQDLSDLLDSANISGPYVLVCHSYGGILAREFLHIRNDDVAGIIFVDTITERYSSDEPLPMAEFGAVLGNLDFWEISGLAKRQSLSPVDWELSLKMWPRDRETFAAEAGAVTISEQELAGKNQFDGQVMGNRPLVVIKGNATQEFLAVLNAGEAAGNGTASQRAILREYTKTSEATRERHQREQLKLSTNSRYVVAQHGYHSVQVSEPELVVAEIETMLRRLESIGTA</sequence>
<reference evidence="3" key="1">
    <citation type="journal article" date="2013" name="Genome Announc.">
        <title>Draft genome sequence of the ascomycete Phaeoacremonium aleophilum strain UCR-PA7, a causal agent of the esca disease complex in grapevines.</title>
        <authorList>
            <person name="Blanco-Ulate B."/>
            <person name="Rolshausen P."/>
            <person name="Cantu D."/>
        </authorList>
    </citation>
    <scope>NUCLEOTIDE SEQUENCE [LARGE SCALE GENOMIC DNA]</scope>
    <source>
        <strain evidence="3">UCR-PA7</strain>
    </source>
</reference>
<gene>
    <name evidence="2" type="ORF">UCRPA7_1009</name>
</gene>
<evidence type="ECO:0000313" key="3">
    <source>
        <dbReference type="Proteomes" id="UP000014074"/>
    </source>
</evidence>
<dbReference type="PANTHER" id="PTHR43798:SF33">
    <property type="entry name" value="HYDROLASE, PUTATIVE (AFU_ORTHOLOGUE AFUA_2G14860)-RELATED"/>
    <property type="match status" value="1"/>
</dbReference>
<dbReference type="eggNOG" id="ENOG502QWGE">
    <property type="taxonomic scope" value="Eukaryota"/>
</dbReference>
<proteinExistence type="predicted"/>
<dbReference type="Gene3D" id="3.40.50.1820">
    <property type="entry name" value="alpha/beta hydrolase"/>
    <property type="match status" value="1"/>
</dbReference>
<dbReference type="GeneID" id="19321118"/>
<evidence type="ECO:0000313" key="2">
    <source>
        <dbReference type="EMBL" id="EOO03536.1"/>
    </source>
</evidence>
<dbReference type="InterPro" id="IPR050266">
    <property type="entry name" value="AB_hydrolase_sf"/>
</dbReference>
<dbReference type="SUPFAM" id="SSF53474">
    <property type="entry name" value="alpha/beta-Hydrolases"/>
    <property type="match status" value="1"/>
</dbReference>
<dbReference type="AlphaFoldDB" id="R8BVX5"/>
<organism evidence="2 3">
    <name type="scientific">Phaeoacremonium minimum (strain UCR-PA7)</name>
    <name type="common">Esca disease fungus</name>
    <name type="synonym">Togninia minima</name>
    <dbReference type="NCBI Taxonomy" id="1286976"/>
    <lineage>
        <taxon>Eukaryota</taxon>
        <taxon>Fungi</taxon>
        <taxon>Dikarya</taxon>
        <taxon>Ascomycota</taxon>
        <taxon>Pezizomycotina</taxon>
        <taxon>Sordariomycetes</taxon>
        <taxon>Sordariomycetidae</taxon>
        <taxon>Togniniales</taxon>
        <taxon>Togniniaceae</taxon>
        <taxon>Phaeoacremonium</taxon>
    </lineage>
</organism>
<dbReference type="RefSeq" id="XP_007911789.1">
    <property type="nucleotide sequence ID" value="XM_007913598.1"/>
</dbReference>
<name>R8BVX5_PHAM7</name>
<dbReference type="EMBL" id="KB932820">
    <property type="protein sequence ID" value="EOO03536.1"/>
    <property type="molecule type" value="Genomic_DNA"/>
</dbReference>
<dbReference type="GO" id="GO:0016020">
    <property type="term" value="C:membrane"/>
    <property type="evidence" value="ECO:0007669"/>
    <property type="project" value="TreeGrafter"/>
</dbReference>
<evidence type="ECO:0000259" key="1">
    <source>
        <dbReference type="Pfam" id="PF12697"/>
    </source>
</evidence>
<keyword evidence="3" id="KW-1185">Reference proteome</keyword>